<accession>A0A0F9N0P9</accession>
<organism evidence="1">
    <name type="scientific">marine sediment metagenome</name>
    <dbReference type="NCBI Taxonomy" id="412755"/>
    <lineage>
        <taxon>unclassified sequences</taxon>
        <taxon>metagenomes</taxon>
        <taxon>ecological metagenomes</taxon>
    </lineage>
</organism>
<reference evidence="1" key="1">
    <citation type="journal article" date="2015" name="Nature">
        <title>Complex archaea that bridge the gap between prokaryotes and eukaryotes.</title>
        <authorList>
            <person name="Spang A."/>
            <person name="Saw J.H."/>
            <person name="Jorgensen S.L."/>
            <person name="Zaremba-Niedzwiedzka K."/>
            <person name="Martijn J."/>
            <person name="Lind A.E."/>
            <person name="van Eijk R."/>
            <person name="Schleper C."/>
            <person name="Guy L."/>
            <person name="Ettema T.J."/>
        </authorList>
    </citation>
    <scope>NUCLEOTIDE SEQUENCE</scope>
</reference>
<protein>
    <submittedName>
        <fullName evidence="1">Uncharacterized protein</fullName>
    </submittedName>
</protein>
<proteinExistence type="predicted"/>
<sequence length="44" mass="4838">MKSLVTLRTAMILKSLKASGLTNRDIIQLVKSEGWPAVRKLAQA</sequence>
<dbReference type="AlphaFoldDB" id="A0A0F9N0P9"/>
<comment type="caution">
    <text evidence="1">The sequence shown here is derived from an EMBL/GenBank/DDBJ whole genome shotgun (WGS) entry which is preliminary data.</text>
</comment>
<gene>
    <name evidence="1" type="ORF">LCGC14_1393840</name>
</gene>
<evidence type="ECO:0000313" key="1">
    <source>
        <dbReference type="EMBL" id="KKM75077.1"/>
    </source>
</evidence>
<name>A0A0F9N0P9_9ZZZZ</name>
<dbReference type="EMBL" id="LAZR01009037">
    <property type="protein sequence ID" value="KKM75077.1"/>
    <property type="molecule type" value="Genomic_DNA"/>
</dbReference>